<organism evidence="2 3">
    <name type="scientific">Methanobacterium formicicum</name>
    <dbReference type="NCBI Taxonomy" id="2162"/>
    <lineage>
        <taxon>Archaea</taxon>
        <taxon>Methanobacteriati</taxon>
        <taxon>Methanobacteriota</taxon>
        <taxon>Methanomada group</taxon>
        <taxon>Methanobacteria</taxon>
        <taxon>Methanobacteriales</taxon>
        <taxon>Methanobacteriaceae</taxon>
        <taxon>Methanobacterium</taxon>
    </lineage>
</organism>
<dbReference type="InterPro" id="IPR027417">
    <property type="entry name" value="P-loop_NTPase"/>
</dbReference>
<evidence type="ECO:0000313" key="2">
    <source>
        <dbReference type="EMBL" id="CEL24787.1"/>
    </source>
</evidence>
<name>A0A0S4FP00_METFO</name>
<dbReference type="Proteomes" id="UP000062768">
    <property type="component" value="Chromosome I"/>
</dbReference>
<keyword evidence="3" id="KW-1185">Reference proteome</keyword>
<dbReference type="InterPro" id="IPR001650">
    <property type="entry name" value="Helicase_C-like"/>
</dbReference>
<dbReference type="AlphaFoldDB" id="A0A0S4FP00"/>
<accession>A0A0S4FP00</accession>
<dbReference type="CDD" id="cd18785">
    <property type="entry name" value="SF2_C"/>
    <property type="match status" value="1"/>
</dbReference>
<gene>
    <name evidence="2" type="ORF">MB9_1149</name>
</gene>
<dbReference type="SUPFAM" id="SSF52540">
    <property type="entry name" value="P-loop containing nucleoside triphosphate hydrolases"/>
    <property type="match status" value="1"/>
</dbReference>
<dbReference type="Gene3D" id="3.40.50.300">
    <property type="entry name" value="P-loop containing nucleotide triphosphate hydrolases"/>
    <property type="match status" value="1"/>
</dbReference>
<dbReference type="Pfam" id="PF00271">
    <property type="entry name" value="Helicase_C"/>
    <property type="match status" value="1"/>
</dbReference>
<dbReference type="GeneID" id="26739399"/>
<evidence type="ECO:0000259" key="1">
    <source>
        <dbReference type="Pfam" id="PF00271"/>
    </source>
</evidence>
<dbReference type="RefSeq" id="WP_060537624.1">
    <property type="nucleotide sequence ID" value="NZ_LN734822.1"/>
</dbReference>
<protein>
    <recommendedName>
        <fullName evidence="1">Helicase C-terminal domain-containing protein</fullName>
    </recommendedName>
</protein>
<sequence length="1083" mass="125845">MEIRTSQYSKFTNILANEVLTKLKGQNKKFERFESFDKPSKSIFIGTLGDIVEDKQITSNNKSDLKNNSLSLKFLLKDIQDNITVIPKLSVYYRVYPTYEEQIDYLNLDDFEKTDSIPLAHIWVRKNLQFDPLSMALENDVQYLDFENIISEIKNKPDFYGLGVEIPYESLESKEKFIEAIDVLKSKKTEPNLNWECKIYVEKDNFIQNNEDLNLIEVGMVNKTNENPRYETFLFNCQLELLLNNNEIIPFNYDYSYENNLQSYQSDLRCLNCHANFIKSRNKILTENYAVFKQPKIVPKSSIEGLDLGFEVLSKGNGIKELEKLHHLMLTHYNKCIESKSVNDSKYNQSLKDFNEMQIRFNKGINLLKSDKKAFQSFKLMNKSFLLNSKKYKSWRVFQIVFIVSLIPEIVDKSLERDTCELLHVMTGGGKSEAYFGIVVFSAFFDRISGKEFGVTALTKFPLRMLSIQQLQRIANLFIWAEEIRINENLGGEPFSIAYFVGESDEFPNSNRKIVESIKKAKNKKKEIKGKIIEVCPICNGNIILDIESDSQIVIHKCKDCGKTFKLLFSDDEIYRVIPTFIISTVDKLAGIATNRRFKNLLGGKIDLCPQGHGFIPRNDACVYEKGPRDRCGEFGPHVNISFNTNPTLIIQDEMHLIKEGFGTIDSHFESLFETMVNEFSGERFKNIAMTATVTGAKIQIQHLYHKDIRIFPCKLKDDKSSDFFFEYVKEDGIQIIQRQIIGLKSNTRDNRIVLLYIVRYISEFIKKIEDNLSDFAKIHEFKENELSNLIKSYKKLLTYHNKKADVHATNFFLDDYVNSKSDLYYVESIPLTGDNELEYIKNAINTVNHFYEDPTKKEKLLAVSATSIVSHGVDIDEWNIMLFDGMPRSTAEYIQALSRVGRKYPGLVFICFISIRTRDLSFYQNFNEYHNILEHKVENVPLSRWAKLGFKQTFTSIFTASILNYLSNELERPIYNVPQFLEVFSEPKNVDNLIKFLEKAYISNSDMLGSEYFKKEIKKEVLERIKVLEKYGGNETYFFPNALKDNDNKYYKTQYGMRGIQDEIVIAPNLHDFNFLARKRGK</sequence>
<feature type="domain" description="Helicase C-terminal" evidence="1">
    <location>
        <begin position="787"/>
        <end position="903"/>
    </location>
</feature>
<dbReference type="PATRIC" id="fig|2162.10.peg.1201"/>
<proteinExistence type="predicted"/>
<evidence type="ECO:0000313" key="3">
    <source>
        <dbReference type="Proteomes" id="UP000062768"/>
    </source>
</evidence>
<reference evidence="2" key="1">
    <citation type="submission" date="2014-09" db="EMBL/GenBank/DDBJ databases">
        <authorList>
            <person name="Wibberg D."/>
        </authorList>
    </citation>
    <scope>NUCLEOTIDE SEQUENCE [LARGE SCALE GENOMIC DNA]</scope>
    <source>
        <strain evidence="2">Mb9</strain>
    </source>
</reference>
<dbReference type="EMBL" id="LN734822">
    <property type="protein sequence ID" value="CEL24787.1"/>
    <property type="molecule type" value="Genomic_DNA"/>
</dbReference>